<dbReference type="EMBL" id="CANTFL010000608">
    <property type="protein sequence ID" value="CAI5725551.1"/>
    <property type="molecule type" value="Genomic_DNA"/>
</dbReference>
<dbReference type="GO" id="GO:0019432">
    <property type="term" value="P:triglyceride biosynthetic process"/>
    <property type="evidence" value="ECO:0007669"/>
    <property type="project" value="TreeGrafter"/>
</dbReference>
<dbReference type="Proteomes" id="UP001162031">
    <property type="component" value="Unassembled WGS sequence"/>
</dbReference>
<dbReference type="InterPro" id="IPR045520">
    <property type="entry name" value="GPAT/DHAPAT_C"/>
</dbReference>
<sequence length="1223" mass="136349">MEQVYSGRSLFITGGTGFLAKTLIEKLLRCTPEIAKIFVLIRPRKGVAPAERLQKEIIESRVFDRLRAERPHDFNVFASEKLHAIAGDMTNPDLGLSADDSRLLRACVDISIHSAATVQFNELLEVAVEMNCMGAMNVARFVQSCPKNQCHLHVSTAYVNSNRRDMRISEELYPLEFDVQEAYKAVTTASPSEAERLRVNLMGTYPNTYTLTKSMTEHLLVKEIAPNLPLVIHRPTIIGASWKEPMPGWTDQIAAAGAIFLAAGMGVLTMLPGDPRNVADIVPVDLVVNSILLSICASIHGRTHLSHGSSGPLTKDVTVNKPMIVHCGTSDPRQNPLRWRVPCVLVPEYFRKNPPARGLFPAKFSMVPTHQSFQIQWFLTYALPSSVYSTIANKSGHPGHIKNAAKLWQLTWRARNLVELFKPFTENQWIFVADAAENTLGPWANQDFWIDSHEIAWERYVVNFCVGLKKYMLHEDVIDVDIEGVTQTQLALSTGRILEWDPDHHAISFPGLLSDVAWAYTSSRKPGYTKSGLLGRVMGLTGWKEGVNHEASHVPRPHVESISGLRNSVLESEGVRSAIKACAAAQGMELDDVERQAASILETMAAQLDYKAVRKFGWLLRKVCRNMYDQIHVDEMGLTQIRDLLADRRGSVVLVPTHRSYVDFLLMSYVFFAYNIPVPYVAAGEDFLHMGTLTKLLRESGAYFIRRSFSDDPLYTAVFRAYTQYLVSRGHTIEFFIEGSRSRSGKQLHPKFGILSTIVDCYVSGKVKNLYIVPVTIDYEKPLEVLLHQNELLGEGKIRESITALFKAMPVVRKKFGSISVKFGAPLDVKQYVDATTARAAKGQDISVPTSAIVEDLGYAITDALIENATCAMSHVVATILLVYRQGISKPELVRQADRLRLEILRRGGRVVGTQGRSPTDVVDRALELLHELVITRRKDLVEPAVTSREQYPNMIGLGYYRNKLLHWFNREGVLACAYHALDVFNLHSTAKSRSVSSVPNAAGVDRQELLDGASFLHKMLTMEFVRKDDPAADSAHLAQALAHLESRKVFRSGATATSSSSVRVEVVDGAMLSLLSTLVWPFIDSYWVAVTSLFALRPQGEVTTEDLLKRLQWLAETMYHEKLISFYESCSRETLQNALTLLESWSVLSSRRRASAGNKSASSKANTPAVQLLSLTSQYAKEGELEQLAMRVSTFRKLPPGVHPATTSETEVLARLPAFSRL</sequence>
<evidence type="ECO:0000313" key="8">
    <source>
        <dbReference type="Proteomes" id="UP001162031"/>
    </source>
</evidence>
<dbReference type="Pfam" id="PF07993">
    <property type="entry name" value="NAD_binding_4"/>
    <property type="match status" value="1"/>
</dbReference>
<proteinExistence type="inferred from homology"/>
<evidence type="ECO:0000256" key="3">
    <source>
        <dbReference type="ARBA" id="ARBA00022679"/>
    </source>
</evidence>
<dbReference type="AlphaFoldDB" id="A0AAV0TPZ8"/>
<evidence type="ECO:0000259" key="6">
    <source>
        <dbReference type="SMART" id="SM00563"/>
    </source>
</evidence>
<evidence type="ECO:0000313" key="7">
    <source>
        <dbReference type="EMBL" id="CAI5725551.1"/>
    </source>
</evidence>
<dbReference type="SUPFAM" id="SSF69593">
    <property type="entry name" value="Glycerol-3-phosphate (1)-acyltransferase"/>
    <property type="match status" value="1"/>
</dbReference>
<dbReference type="SMART" id="SM00563">
    <property type="entry name" value="PlsC"/>
    <property type="match status" value="1"/>
</dbReference>
<dbReference type="GO" id="GO:0006072">
    <property type="term" value="P:glycerol-3-phosphate metabolic process"/>
    <property type="evidence" value="ECO:0007669"/>
    <property type="project" value="TreeGrafter"/>
</dbReference>
<dbReference type="InterPro" id="IPR041728">
    <property type="entry name" value="GPAT/DHAPAT_LPLAT"/>
</dbReference>
<dbReference type="InterPro" id="IPR013120">
    <property type="entry name" value="FAR_NAD-bd"/>
</dbReference>
<protein>
    <recommendedName>
        <fullName evidence="6">Phospholipid/glycerol acyltransferase domain-containing protein</fullName>
    </recommendedName>
</protein>
<dbReference type="GO" id="GO:0012505">
    <property type="term" value="C:endomembrane system"/>
    <property type="evidence" value="ECO:0007669"/>
    <property type="project" value="UniProtKB-SubCell"/>
</dbReference>
<dbReference type="Gene3D" id="3.40.50.720">
    <property type="entry name" value="NAD(P)-binding Rossmann-like Domain"/>
    <property type="match status" value="1"/>
</dbReference>
<keyword evidence="3" id="KW-0808">Transferase</keyword>
<dbReference type="InterPro" id="IPR036291">
    <property type="entry name" value="NAD(P)-bd_dom_sf"/>
</dbReference>
<dbReference type="InterPro" id="IPR022284">
    <property type="entry name" value="GPAT/DHAPAT"/>
</dbReference>
<dbReference type="GO" id="GO:0031966">
    <property type="term" value="C:mitochondrial membrane"/>
    <property type="evidence" value="ECO:0007669"/>
    <property type="project" value="TreeGrafter"/>
</dbReference>
<name>A0AAV0TPZ8_HYABA</name>
<dbReference type="PANTHER" id="PTHR12563">
    <property type="entry name" value="GLYCEROL-3-PHOSPHATE ACYLTRANSFERASE"/>
    <property type="match status" value="1"/>
</dbReference>
<evidence type="ECO:0000256" key="4">
    <source>
        <dbReference type="ARBA" id="ARBA00023136"/>
    </source>
</evidence>
<dbReference type="CDD" id="cd05236">
    <property type="entry name" value="FAR-N_SDR_e"/>
    <property type="match status" value="1"/>
</dbReference>
<dbReference type="SUPFAM" id="SSF51735">
    <property type="entry name" value="NAD(P)-binding Rossmann-fold domains"/>
    <property type="match status" value="1"/>
</dbReference>
<comment type="caution">
    <text evidence="7">The sequence shown here is derived from an EMBL/GenBank/DDBJ whole genome shotgun (WGS) entry which is preliminary data.</text>
</comment>
<dbReference type="GO" id="GO:0008654">
    <property type="term" value="P:phospholipid biosynthetic process"/>
    <property type="evidence" value="ECO:0007669"/>
    <property type="project" value="TreeGrafter"/>
</dbReference>
<feature type="domain" description="Phospholipid/glycerol acyltransferase" evidence="6">
    <location>
        <begin position="652"/>
        <end position="780"/>
    </location>
</feature>
<organism evidence="7 8">
    <name type="scientific">Hyaloperonospora brassicae</name>
    <name type="common">Brassica downy mildew</name>
    <name type="synonym">Peronospora brassicae</name>
    <dbReference type="NCBI Taxonomy" id="162125"/>
    <lineage>
        <taxon>Eukaryota</taxon>
        <taxon>Sar</taxon>
        <taxon>Stramenopiles</taxon>
        <taxon>Oomycota</taxon>
        <taxon>Peronosporomycetes</taxon>
        <taxon>Peronosporales</taxon>
        <taxon>Peronosporaceae</taxon>
        <taxon>Hyaloperonospora</taxon>
    </lineage>
</organism>
<evidence type="ECO:0000256" key="2">
    <source>
        <dbReference type="ARBA" id="ARBA00007937"/>
    </source>
</evidence>
<dbReference type="PANTHER" id="PTHR12563:SF17">
    <property type="entry name" value="DIHYDROXYACETONE PHOSPHATE ACYLTRANSFERASE"/>
    <property type="match status" value="1"/>
</dbReference>
<evidence type="ECO:0000256" key="5">
    <source>
        <dbReference type="ARBA" id="ARBA00023315"/>
    </source>
</evidence>
<comment type="similarity">
    <text evidence="2">Belongs to the GPAT/DAPAT family.</text>
</comment>
<dbReference type="GO" id="GO:0004366">
    <property type="term" value="F:glycerol-3-phosphate O-acyltransferase activity"/>
    <property type="evidence" value="ECO:0007669"/>
    <property type="project" value="TreeGrafter"/>
</dbReference>
<dbReference type="CDD" id="cd07993">
    <property type="entry name" value="LPLAT_DHAPAT-like"/>
    <property type="match status" value="1"/>
</dbReference>
<dbReference type="GO" id="GO:0006631">
    <property type="term" value="P:fatty acid metabolic process"/>
    <property type="evidence" value="ECO:0007669"/>
    <property type="project" value="TreeGrafter"/>
</dbReference>
<dbReference type="InterPro" id="IPR033640">
    <property type="entry name" value="FAR_C"/>
</dbReference>
<keyword evidence="5" id="KW-0012">Acyltransferase</keyword>
<evidence type="ECO:0000256" key="1">
    <source>
        <dbReference type="ARBA" id="ARBA00004184"/>
    </source>
</evidence>
<keyword evidence="4" id="KW-0472">Membrane</keyword>
<accession>A0AAV0TPZ8</accession>
<gene>
    <name evidence="7" type="ORF">HBR001_LOCUS3629</name>
</gene>
<dbReference type="Pfam" id="PF03015">
    <property type="entry name" value="Sterile"/>
    <property type="match status" value="1"/>
</dbReference>
<reference evidence="7" key="1">
    <citation type="submission" date="2022-12" db="EMBL/GenBank/DDBJ databases">
        <authorList>
            <person name="Webb A."/>
        </authorList>
    </citation>
    <scope>NUCLEOTIDE SEQUENCE</scope>
    <source>
        <strain evidence="7">Hp1</strain>
    </source>
</reference>
<keyword evidence="8" id="KW-1185">Reference proteome</keyword>
<dbReference type="InterPro" id="IPR002123">
    <property type="entry name" value="Plipid/glycerol_acylTrfase"/>
</dbReference>
<dbReference type="Pfam" id="PF19277">
    <property type="entry name" value="GPAT_C"/>
    <property type="match status" value="1"/>
</dbReference>
<comment type="subcellular location">
    <subcellularLocation>
        <location evidence="1">Endomembrane system</location>
        <topology evidence="1">Peripheral membrane protein</topology>
    </subcellularLocation>
</comment>
<dbReference type="Pfam" id="PF01553">
    <property type="entry name" value="Acyltransferase"/>
    <property type="match status" value="1"/>
</dbReference>